<dbReference type="SUPFAM" id="SSF55729">
    <property type="entry name" value="Acyl-CoA N-acyltransferases (Nat)"/>
    <property type="match status" value="1"/>
</dbReference>
<keyword evidence="5" id="KW-0012">Acyltransferase</keyword>
<dbReference type="STRING" id="414004.CENSYa_0434"/>
<comment type="pathway">
    <text evidence="1">Nucleotide-sugar biosynthesis; UDP-N-acetyl-alpha-D-glucosamine biosynthesis; N-acetyl-alpha-D-glucosamine 1-phosphate from alpha-D-glucosamine 6-phosphate (route I): step 1/2.</text>
</comment>
<evidence type="ECO:0000256" key="6">
    <source>
        <dbReference type="ARBA" id="ARBA00030011"/>
    </source>
</evidence>
<dbReference type="AlphaFoldDB" id="A0RUQ2"/>
<reference evidence="10 11" key="1">
    <citation type="journal article" date="2006" name="Proc. Natl. Acad. Sci. U.S.A.">
        <title>Genomic analysis of the uncultivated marine crenarchaeote Cenarchaeum symbiosum.</title>
        <authorList>
            <person name="Hallam S.J."/>
            <person name="Konstantinidis K.T."/>
            <person name="Putnam N."/>
            <person name="Schleper C."/>
            <person name="Watanabe Y."/>
            <person name="Sugahara J."/>
            <person name="Preston C."/>
            <person name="de la Torre J."/>
            <person name="Richardson P.M."/>
            <person name="DeLong E.F."/>
        </authorList>
    </citation>
    <scope>NUCLEOTIDE SEQUENCE [LARGE SCALE GENOMIC DNA]</scope>
    <source>
        <strain evidence="11">A</strain>
    </source>
</reference>
<dbReference type="EMBL" id="DP000238">
    <property type="protein sequence ID" value="ABK77069.1"/>
    <property type="molecule type" value="Genomic_DNA"/>
</dbReference>
<dbReference type="Pfam" id="PF00583">
    <property type="entry name" value="Acetyltransf_1"/>
    <property type="match status" value="1"/>
</dbReference>
<dbReference type="InterPro" id="IPR000182">
    <property type="entry name" value="GNAT_dom"/>
</dbReference>
<evidence type="ECO:0000259" key="9">
    <source>
        <dbReference type="PROSITE" id="PS51186"/>
    </source>
</evidence>
<dbReference type="PANTHER" id="PTHR13355">
    <property type="entry name" value="GLUCOSAMINE 6-PHOSPHATE N-ACETYLTRANSFERASE"/>
    <property type="match status" value="1"/>
</dbReference>
<comment type="catalytic activity">
    <reaction evidence="8">
        <text>D-glucosamine 6-phosphate + acetyl-CoA = N-acetyl-D-glucosamine 6-phosphate + CoA + H(+)</text>
        <dbReference type="Rhea" id="RHEA:10292"/>
        <dbReference type="ChEBI" id="CHEBI:15378"/>
        <dbReference type="ChEBI" id="CHEBI:57287"/>
        <dbReference type="ChEBI" id="CHEBI:57288"/>
        <dbReference type="ChEBI" id="CHEBI:57513"/>
        <dbReference type="ChEBI" id="CHEBI:58725"/>
        <dbReference type="EC" id="2.3.1.4"/>
    </reaction>
</comment>
<evidence type="ECO:0000256" key="8">
    <source>
        <dbReference type="ARBA" id="ARBA00048964"/>
    </source>
</evidence>
<dbReference type="CDD" id="cd04301">
    <property type="entry name" value="NAT_SF"/>
    <property type="match status" value="1"/>
</dbReference>
<evidence type="ECO:0000256" key="3">
    <source>
        <dbReference type="ARBA" id="ARBA00012703"/>
    </source>
</evidence>
<sequence>MRRLSTEDLAAGFLESLDSLREASGMGPEKAKDILSRISANPDHIVLVAEYGGRIVGATTLLIEPKFIHGGGIAGHIEDVAVARGMQGKGIGKLLVREALECAKKAGCYKTILDCEDSLLPFYEGLGFRRGANAMRFDH</sequence>
<accession>A0RUQ2</accession>
<evidence type="ECO:0000256" key="7">
    <source>
        <dbReference type="ARBA" id="ARBA00030832"/>
    </source>
</evidence>
<dbReference type="PROSITE" id="PS51186">
    <property type="entry name" value="GNAT"/>
    <property type="match status" value="1"/>
</dbReference>
<dbReference type="InterPro" id="IPR039143">
    <property type="entry name" value="GNPNAT1-like"/>
</dbReference>
<dbReference type="HOGENOM" id="CLU_072095_3_0_2"/>
<name>A0RUQ2_CENSY</name>
<evidence type="ECO:0000313" key="11">
    <source>
        <dbReference type="Proteomes" id="UP000000758"/>
    </source>
</evidence>
<dbReference type="Proteomes" id="UP000000758">
    <property type="component" value="Chromosome"/>
</dbReference>
<feature type="domain" description="N-acetyltransferase" evidence="9">
    <location>
        <begin position="1"/>
        <end position="139"/>
    </location>
</feature>
<evidence type="ECO:0000256" key="1">
    <source>
        <dbReference type="ARBA" id="ARBA00004832"/>
    </source>
</evidence>
<keyword evidence="11" id="KW-1185">Reference proteome</keyword>
<protein>
    <recommendedName>
        <fullName evidence="3">glucosamine-phosphate N-acetyltransferase</fullName>
        <ecNumber evidence="3">2.3.1.4</ecNumber>
    </recommendedName>
    <alternativeName>
        <fullName evidence="6">Phosphoglucosamine acetylase</fullName>
    </alternativeName>
    <alternativeName>
        <fullName evidence="7">Phosphoglucosamine transacetylase</fullName>
    </alternativeName>
</protein>
<evidence type="ECO:0000256" key="2">
    <source>
        <dbReference type="ARBA" id="ARBA00006048"/>
    </source>
</evidence>
<dbReference type="Gene3D" id="3.40.630.30">
    <property type="match status" value="1"/>
</dbReference>
<dbReference type="FunFam" id="3.40.630.30:FF:000105">
    <property type="entry name" value="Glucosamine 6-phosphate N-acetyltransferase"/>
    <property type="match status" value="1"/>
</dbReference>
<evidence type="ECO:0000256" key="4">
    <source>
        <dbReference type="ARBA" id="ARBA00022679"/>
    </source>
</evidence>
<dbReference type="EnsemblBacteria" id="ABK77069">
    <property type="protein sequence ID" value="ABK77069"/>
    <property type="gene ID" value="CENSYa_0434"/>
</dbReference>
<dbReference type="InterPro" id="IPR016181">
    <property type="entry name" value="Acyl_CoA_acyltransferase"/>
</dbReference>
<dbReference type="GO" id="GO:0004343">
    <property type="term" value="F:glucosamine 6-phosphate N-acetyltransferase activity"/>
    <property type="evidence" value="ECO:0007669"/>
    <property type="project" value="UniProtKB-EC"/>
</dbReference>
<dbReference type="PANTHER" id="PTHR13355:SF11">
    <property type="entry name" value="GLUCOSAMINE 6-PHOSPHATE N-ACETYLTRANSFERASE"/>
    <property type="match status" value="1"/>
</dbReference>
<keyword evidence="4" id="KW-0808">Transferase</keyword>
<evidence type="ECO:0000256" key="5">
    <source>
        <dbReference type="ARBA" id="ARBA00023315"/>
    </source>
</evidence>
<evidence type="ECO:0000313" key="10">
    <source>
        <dbReference type="EMBL" id="ABK77069.1"/>
    </source>
</evidence>
<comment type="similarity">
    <text evidence="2">Belongs to the acetyltransferase family. GNA1 subfamily.</text>
</comment>
<dbReference type="KEGG" id="csy:CENSYa_0434"/>
<proteinExistence type="inferred from homology"/>
<gene>
    <name evidence="10" type="ordered locus">CENSYa_0434</name>
</gene>
<organism evidence="10 11">
    <name type="scientific">Cenarchaeum symbiosum (strain A)</name>
    <dbReference type="NCBI Taxonomy" id="414004"/>
    <lineage>
        <taxon>Archaea</taxon>
        <taxon>Nitrososphaerota</taxon>
        <taxon>Candidatus Cenarchaeales</taxon>
        <taxon>Candidatus Cenarchaeaceae</taxon>
        <taxon>Candidatus Cenarchaeum</taxon>
    </lineage>
</organism>
<dbReference type="EC" id="2.3.1.4" evidence="3"/>